<dbReference type="GeneID" id="14377933"/>
<dbReference type="NCBIfam" id="TIGR00725">
    <property type="entry name" value="TIGR00725 family protein"/>
    <property type="match status" value="1"/>
</dbReference>
<evidence type="ECO:0000313" key="1">
    <source>
        <dbReference type="EMBL" id="AGB17738.1"/>
    </source>
</evidence>
<dbReference type="HOGENOM" id="CLU_107614_1_1_2"/>
<dbReference type="STRING" id="797302.Halru_3172"/>
<name>L0IFX0_HALRX</name>
<dbReference type="InterPro" id="IPR005268">
    <property type="entry name" value="CHP00725"/>
</dbReference>
<dbReference type="KEGG" id="hru:Halru_3172"/>
<dbReference type="SUPFAM" id="SSF102405">
    <property type="entry name" value="MCP/YpsA-like"/>
    <property type="match status" value="1"/>
</dbReference>
<dbReference type="OrthoDB" id="9570at2157"/>
<reference evidence="1" key="1">
    <citation type="submission" date="2011-09" db="EMBL/GenBank/DDBJ databases">
        <title>Complete sequence of Halovivax ruber XH-70.</title>
        <authorList>
            <consortium name="US DOE Joint Genome Institute"/>
            <person name="Lucas S."/>
            <person name="Han J."/>
            <person name="Lapidus A."/>
            <person name="Cheng J.-F."/>
            <person name="Goodwin L."/>
            <person name="Pitluck S."/>
            <person name="Peters L."/>
            <person name="Mikhailova N."/>
            <person name="Davenport K."/>
            <person name="Detter J.C."/>
            <person name="Han C."/>
            <person name="Tapia R."/>
            <person name="Land M."/>
            <person name="Hauser L."/>
            <person name="Kyrpides N."/>
            <person name="Ivanova N."/>
            <person name="Pagani I."/>
            <person name="Sproer C."/>
            <person name="Anderson I."/>
            <person name="Woyke T."/>
        </authorList>
    </citation>
    <scope>NUCLEOTIDE SEQUENCE</scope>
    <source>
        <strain evidence="1">XH-70</strain>
    </source>
</reference>
<accession>L0IFX0</accession>
<protein>
    <submittedName>
        <fullName evidence="1">Putative Rossmann fold nucleotide-binding protein</fullName>
    </submittedName>
</protein>
<dbReference type="GO" id="GO:0005829">
    <property type="term" value="C:cytosol"/>
    <property type="evidence" value="ECO:0007669"/>
    <property type="project" value="TreeGrafter"/>
</dbReference>
<proteinExistence type="predicted"/>
<dbReference type="EMBL" id="CP003050">
    <property type="protein sequence ID" value="AGB17738.1"/>
    <property type="molecule type" value="Genomic_DNA"/>
</dbReference>
<dbReference type="AlphaFoldDB" id="L0IFX0"/>
<gene>
    <name evidence="1" type="ordered locus">Halru_3172</name>
</gene>
<dbReference type="Pfam" id="PF18306">
    <property type="entry name" value="LDcluster4"/>
    <property type="match status" value="1"/>
</dbReference>
<keyword evidence="2" id="KW-1185">Reference proteome</keyword>
<dbReference type="PANTHER" id="PTHR43393">
    <property type="entry name" value="CYTOKININ RIBOSIDE 5'-MONOPHOSPHATE PHOSPHORIBOHYDROLASE"/>
    <property type="match status" value="1"/>
</dbReference>
<dbReference type="RefSeq" id="WP_015302320.1">
    <property type="nucleotide sequence ID" value="NC_019964.1"/>
</dbReference>
<dbReference type="Proteomes" id="UP000010846">
    <property type="component" value="Chromosome"/>
</dbReference>
<dbReference type="Gene3D" id="3.40.50.450">
    <property type="match status" value="1"/>
</dbReference>
<sequence>MRVSVIGGGEITDAESKLAERVGRELGTRGHDVVCGGLGGTMWAVCRGASEAGGRTIGILPTNSVADANPHVDVPIATGMGHARNALVPLNGDAVIALAGSTGTLSEIGFAHVYERPVVSLGAAAVPSLDMETASTPEEAVEFVESAVSE</sequence>
<dbReference type="PANTHER" id="PTHR43393:SF3">
    <property type="entry name" value="LYSINE DECARBOXYLASE-LIKE PROTEIN"/>
    <property type="match status" value="1"/>
</dbReference>
<evidence type="ECO:0000313" key="2">
    <source>
        <dbReference type="Proteomes" id="UP000010846"/>
    </source>
</evidence>
<organism evidence="1 2">
    <name type="scientific">Halovivax ruber (strain DSM 18193 / JCM 13892 / XH-70)</name>
    <dbReference type="NCBI Taxonomy" id="797302"/>
    <lineage>
        <taxon>Archaea</taxon>
        <taxon>Methanobacteriati</taxon>
        <taxon>Methanobacteriota</taxon>
        <taxon>Stenosarchaea group</taxon>
        <taxon>Halobacteria</taxon>
        <taxon>Halobacteriales</taxon>
        <taxon>Natrialbaceae</taxon>
        <taxon>Halovivax</taxon>
    </lineage>
</organism>
<dbReference type="InterPro" id="IPR041164">
    <property type="entry name" value="LDcluster4"/>
</dbReference>
<dbReference type="eggNOG" id="arCOG02431">
    <property type="taxonomic scope" value="Archaea"/>
</dbReference>
<dbReference type="InterPro" id="IPR052341">
    <property type="entry name" value="LOG_family_nucleotidases"/>
</dbReference>